<name>A0ACB8LR23_CITSI</name>
<comment type="caution">
    <text evidence="1">The sequence shown here is derived from an EMBL/GenBank/DDBJ whole genome shotgun (WGS) entry which is preliminary data.</text>
</comment>
<reference evidence="2" key="1">
    <citation type="journal article" date="2023" name="Hortic. Res.">
        <title>A chromosome-level phased genome enabling allele-level studies in sweet orange: a case study on citrus Huanglongbing tolerance.</title>
        <authorList>
            <person name="Wu B."/>
            <person name="Yu Q."/>
            <person name="Deng Z."/>
            <person name="Duan Y."/>
            <person name="Luo F."/>
            <person name="Gmitter F. Jr."/>
        </authorList>
    </citation>
    <scope>NUCLEOTIDE SEQUENCE [LARGE SCALE GENOMIC DNA]</scope>
    <source>
        <strain evidence="2">cv. Valencia</strain>
    </source>
</reference>
<dbReference type="EMBL" id="CM039172">
    <property type="protein sequence ID" value="KAH9775887.1"/>
    <property type="molecule type" value="Genomic_DNA"/>
</dbReference>
<sequence>MNSEMVYRQKKLHLVLDLDHTLLHAVDIDILASKDREYLMKLGSSSSDGDLFKMAGELFLVKLRPYIRKFLKEASKMYEIYLCTTGIRSYAVMMAKLLDLKCEYHIRSRLITRGDFKEKGKKSGDLVLGQEWGVVIVDDTEKVWKDHKEHLMLVGSYNYFKERRNKKNNILQKSFSERNTDENELNGALVNVLRVLKTVHGLFFENPVCGDVRCFLGKIRRQILASCTLFFSRDVDDKEFEFPLLKWRAGELGAACTDVYNLSVAQVVSVSSRPGIKGRRLAEQHNKFLVHPQWIYAAYYLWSRQAEKDYFPLQIQFFFLLLVLKLPSYLSVIIHIDKRNRLQRLDVVR</sequence>
<accession>A0ACB8LR23</accession>
<keyword evidence="2" id="KW-1185">Reference proteome</keyword>
<proteinExistence type="predicted"/>
<evidence type="ECO:0000313" key="1">
    <source>
        <dbReference type="EMBL" id="KAH9775887.1"/>
    </source>
</evidence>
<evidence type="ECO:0000313" key="2">
    <source>
        <dbReference type="Proteomes" id="UP000829398"/>
    </source>
</evidence>
<dbReference type="Proteomes" id="UP000829398">
    <property type="component" value="Chromosome 3"/>
</dbReference>
<gene>
    <name evidence="1" type="ORF">KPL71_006533</name>
</gene>
<organism evidence="1 2">
    <name type="scientific">Citrus sinensis</name>
    <name type="common">Sweet orange</name>
    <name type="synonym">Citrus aurantium var. sinensis</name>
    <dbReference type="NCBI Taxonomy" id="2711"/>
    <lineage>
        <taxon>Eukaryota</taxon>
        <taxon>Viridiplantae</taxon>
        <taxon>Streptophyta</taxon>
        <taxon>Embryophyta</taxon>
        <taxon>Tracheophyta</taxon>
        <taxon>Spermatophyta</taxon>
        <taxon>Magnoliopsida</taxon>
        <taxon>eudicotyledons</taxon>
        <taxon>Gunneridae</taxon>
        <taxon>Pentapetalae</taxon>
        <taxon>rosids</taxon>
        <taxon>malvids</taxon>
        <taxon>Sapindales</taxon>
        <taxon>Rutaceae</taxon>
        <taxon>Aurantioideae</taxon>
        <taxon>Citrus</taxon>
    </lineage>
</organism>
<protein>
    <submittedName>
        <fullName evidence="1">RNA polymerase II C-terminal domain phosphatase-like 4</fullName>
    </submittedName>
</protein>